<sequence length="121" mass="13722">MQNVAKLLAISLITLTPTLSFATLRQFTSRDCPALAMPKTVLLVHASWCSHCKAFLPVYAQVSDKEKYRDWIFYQLENDKFENVCGTAIRGVPVTFKNNMKNNFMGNRPQSALEEFLDSNA</sequence>
<dbReference type="Proteomes" id="UP000032430">
    <property type="component" value="Chromosome I"/>
</dbReference>
<evidence type="ECO:0000313" key="4">
    <source>
        <dbReference type="Proteomes" id="UP000032430"/>
    </source>
</evidence>
<dbReference type="EMBL" id="LN614827">
    <property type="protein sequence ID" value="CEG58117.1"/>
    <property type="molecule type" value="Genomic_DNA"/>
</dbReference>
<feature type="signal peptide" evidence="1">
    <location>
        <begin position="1"/>
        <end position="22"/>
    </location>
</feature>
<evidence type="ECO:0000256" key="1">
    <source>
        <dbReference type="SAM" id="SignalP"/>
    </source>
</evidence>
<keyword evidence="1" id="KW-0732">Signal</keyword>
<dbReference type="CDD" id="cd02947">
    <property type="entry name" value="TRX_family"/>
    <property type="match status" value="1"/>
</dbReference>
<feature type="chain" id="PRO_5001942200" description="Thioredoxin domain-containing protein" evidence="1">
    <location>
        <begin position="23"/>
        <end position="121"/>
    </location>
</feature>
<dbReference type="KEGG" id="lfa:LFA_2751"/>
<accession>A0A098G6M7</accession>
<dbReference type="STRING" id="1212491.LFA_2751"/>
<feature type="domain" description="Thioredoxin" evidence="2">
    <location>
        <begin position="1"/>
        <end position="121"/>
    </location>
</feature>
<dbReference type="Pfam" id="PF00085">
    <property type="entry name" value="Thioredoxin"/>
    <property type="match status" value="1"/>
</dbReference>
<dbReference type="Gene3D" id="3.40.30.10">
    <property type="entry name" value="Glutaredoxin"/>
    <property type="match status" value="1"/>
</dbReference>
<organism evidence="3 4">
    <name type="scientific">Legionella fallonii LLAP-10</name>
    <dbReference type="NCBI Taxonomy" id="1212491"/>
    <lineage>
        <taxon>Bacteria</taxon>
        <taxon>Pseudomonadati</taxon>
        <taxon>Pseudomonadota</taxon>
        <taxon>Gammaproteobacteria</taxon>
        <taxon>Legionellales</taxon>
        <taxon>Legionellaceae</taxon>
        <taxon>Legionella</taxon>
    </lineage>
</organism>
<dbReference type="InterPro" id="IPR036249">
    <property type="entry name" value="Thioredoxin-like_sf"/>
</dbReference>
<protein>
    <recommendedName>
        <fullName evidence="2">Thioredoxin domain-containing protein</fullName>
    </recommendedName>
</protein>
<evidence type="ECO:0000259" key="2">
    <source>
        <dbReference type="PROSITE" id="PS51352"/>
    </source>
</evidence>
<dbReference type="InterPro" id="IPR013766">
    <property type="entry name" value="Thioredoxin_domain"/>
</dbReference>
<name>A0A098G6M7_9GAMM</name>
<dbReference type="HOGENOM" id="CLU_2035147_0_0_6"/>
<proteinExistence type="predicted"/>
<keyword evidence="4" id="KW-1185">Reference proteome</keyword>
<dbReference type="OrthoDB" id="9798454at2"/>
<dbReference type="RefSeq" id="WP_045096506.1">
    <property type="nucleotide sequence ID" value="NZ_LN614827.1"/>
</dbReference>
<dbReference type="PROSITE" id="PS51352">
    <property type="entry name" value="THIOREDOXIN_2"/>
    <property type="match status" value="1"/>
</dbReference>
<reference evidence="4" key="1">
    <citation type="submission" date="2014-09" db="EMBL/GenBank/DDBJ databases">
        <authorList>
            <person name="Gomez-Valero L."/>
        </authorList>
    </citation>
    <scope>NUCLEOTIDE SEQUENCE [LARGE SCALE GENOMIC DNA]</scope>
    <source>
        <strain evidence="4">ATCC700992</strain>
    </source>
</reference>
<dbReference type="AlphaFoldDB" id="A0A098G6M7"/>
<dbReference type="SUPFAM" id="SSF52833">
    <property type="entry name" value="Thioredoxin-like"/>
    <property type="match status" value="1"/>
</dbReference>
<evidence type="ECO:0000313" key="3">
    <source>
        <dbReference type="EMBL" id="CEG58117.1"/>
    </source>
</evidence>
<gene>
    <name evidence="3" type="ORF">LFA_2751</name>
</gene>